<gene>
    <name evidence="2" type="ORF">AMLFYP55_02256</name>
</gene>
<dbReference type="RefSeq" id="WP_022395968.1">
    <property type="nucleotide sequence ID" value="NZ_CACRSS010000003.1"/>
</dbReference>
<organism evidence="2">
    <name type="scientific">Akkermansia muciniphila</name>
    <dbReference type="NCBI Taxonomy" id="239935"/>
    <lineage>
        <taxon>Bacteria</taxon>
        <taxon>Pseudomonadati</taxon>
        <taxon>Verrucomicrobiota</taxon>
        <taxon>Verrucomicrobiia</taxon>
        <taxon>Verrucomicrobiales</taxon>
        <taxon>Akkermansiaceae</taxon>
        <taxon>Akkermansia</taxon>
    </lineage>
</organism>
<proteinExistence type="predicted"/>
<evidence type="ECO:0000256" key="1">
    <source>
        <dbReference type="SAM" id="Coils"/>
    </source>
</evidence>
<name>A0A6N2SU71_9BACT</name>
<keyword evidence="1" id="KW-0175">Coiled coil</keyword>
<dbReference type="OrthoDB" id="199088at2"/>
<dbReference type="GeneID" id="84023809"/>
<dbReference type="EMBL" id="CACRSS010000003">
    <property type="protein sequence ID" value="VYS95791.1"/>
    <property type="molecule type" value="Genomic_DNA"/>
</dbReference>
<evidence type="ECO:0000313" key="2">
    <source>
        <dbReference type="EMBL" id="VYS95791.1"/>
    </source>
</evidence>
<protein>
    <submittedName>
        <fullName evidence="2">Uncharacterized protein</fullName>
    </submittedName>
</protein>
<dbReference type="Gene3D" id="3.40.50.300">
    <property type="entry name" value="P-loop containing nucleotide triphosphate hydrolases"/>
    <property type="match status" value="1"/>
</dbReference>
<feature type="coiled-coil region" evidence="1">
    <location>
        <begin position="91"/>
        <end position="154"/>
    </location>
</feature>
<sequence length="271" mass="29812">MKTVLVVLLILAAGAGAWFSGLSGLFGVNGQYQDFKEMITYRKVLDKEIRNWTGLRNDMIKNRGLAAEENLSLTSNKASVTQQRDEQLSKETELKEEEVQLNADLSKINKQMDELKAKLNDFGVSSVQEIQAKMESMEASNKKLQEDIDQIKSATEVAAKKRAEQATELAGRQKEQAEYRAALAKNGDEYPVLSVDPQWGFVVIGAGQGSNIDPNTVLLVTRDGRSIGKLKVTSLEKNQTVADIVKDSVPAGMSIQPGDMVQLLRPLQSAK</sequence>
<dbReference type="AlphaFoldDB" id="A0A6N2SU71"/>
<accession>A0A6N2SU71</accession>
<reference evidence="2" key="1">
    <citation type="submission" date="2019-11" db="EMBL/GenBank/DDBJ databases">
        <authorList>
            <person name="Feng L."/>
        </authorList>
    </citation>
    <scope>NUCLEOTIDE SEQUENCE</scope>
    <source>
        <strain evidence="2">AMuciniphilaLFYP55</strain>
    </source>
</reference>
<dbReference type="InterPro" id="IPR027417">
    <property type="entry name" value="P-loop_NTPase"/>
</dbReference>